<dbReference type="EMBL" id="SGBB01000006">
    <property type="protein sequence ID" value="RZD18718.1"/>
    <property type="molecule type" value="Genomic_DNA"/>
</dbReference>
<dbReference type="Gene3D" id="3.30.420.40">
    <property type="match status" value="2"/>
</dbReference>
<protein>
    <recommendedName>
        <fullName evidence="3">SHS2 domain-containing protein</fullName>
    </recommendedName>
</protein>
<proteinExistence type="predicted"/>
<dbReference type="InterPro" id="IPR005883">
    <property type="entry name" value="PilM"/>
</dbReference>
<dbReference type="Gene3D" id="3.30.1490.300">
    <property type="match status" value="1"/>
</dbReference>
<reference evidence="1 2" key="1">
    <citation type="journal article" date="2019" name="ISME J.">
        <title>Insights into ecological role of a new deltaproteobacterial order Candidatus Acidulodesulfobacterales by metagenomics and metatranscriptomics.</title>
        <authorList>
            <person name="Tan S."/>
            <person name="Liu J."/>
            <person name="Fang Y."/>
            <person name="Hedlund B.P."/>
            <person name="Lian Z.H."/>
            <person name="Huang L.Y."/>
            <person name="Li J.T."/>
            <person name="Huang L.N."/>
            <person name="Li W.J."/>
            <person name="Jiang H.C."/>
            <person name="Dong H.L."/>
            <person name="Shu W.S."/>
        </authorList>
    </citation>
    <scope>NUCLEOTIDE SEQUENCE [LARGE SCALE GENOMIC DNA]</scope>
    <source>
        <strain evidence="1">AP1</strain>
    </source>
</reference>
<name>A0A519BN64_9DELT</name>
<organism evidence="1 2">
    <name type="scientific">Candidatus Acididesulfobacter diazotrophicus</name>
    <dbReference type="NCBI Taxonomy" id="2597226"/>
    <lineage>
        <taxon>Bacteria</taxon>
        <taxon>Deltaproteobacteria</taxon>
        <taxon>Candidatus Acidulodesulfobacterales</taxon>
        <taxon>Candidatus Acididesulfobacter</taxon>
    </lineage>
</organism>
<sequence length="379" mass="43415">MSKTFTAVIIDYNYIKIIEAIKKNRVYVINNFSLDKLNQNIIDNTQNNANSENIEQNLIAEEIKKIFGLKQFSKKNVFTVLNDEYINTYNFSLPEIPEPDLSKAIEYEVKKKSPFPISQIVYDYIYIYQPNEDGRYNLLISAYTAKKEYSEQLVNLFTGAEIKLKSIESKTIGLYNANLFIYGNKAGLHYLIIDVNLISIKIIIIYKNTIIFERNIEEINIIQNTKNINEAGEIISAEIQKTVDFYYAGKSIEPIEKIYLSGVYSSSGMFKNIISNLTNVSVETMSIIELLNNSADDNDKKTDKNNNNDKTKPLIRLSSKLNKKIYKKKLPAKNIYNTGDVIDIETDNQILSNSIPYDENNLFDILDVMLPAFGLILGK</sequence>
<comment type="caution">
    <text evidence="1">The sequence shown here is derived from an EMBL/GenBank/DDBJ whole genome shotgun (WGS) entry which is preliminary data.</text>
</comment>
<evidence type="ECO:0000313" key="2">
    <source>
        <dbReference type="Proteomes" id="UP000319296"/>
    </source>
</evidence>
<dbReference type="AlphaFoldDB" id="A0A519BN64"/>
<evidence type="ECO:0008006" key="3">
    <source>
        <dbReference type="Google" id="ProtNLM"/>
    </source>
</evidence>
<dbReference type="Proteomes" id="UP000319296">
    <property type="component" value="Unassembled WGS sequence"/>
</dbReference>
<gene>
    <name evidence="1" type="ORF">EVG15_04915</name>
</gene>
<dbReference type="Pfam" id="PF11104">
    <property type="entry name" value="PilM_2"/>
    <property type="match status" value="1"/>
</dbReference>
<evidence type="ECO:0000313" key="1">
    <source>
        <dbReference type="EMBL" id="RZD18718.1"/>
    </source>
</evidence>
<accession>A0A519BN64</accession>